<keyword evidence="1" id="KW-1133">Transmembrane helix</keyword>
<keyword evidence="3" id="KW-1185">Reference proteome</keyword>
<gene>
    <name evidence="2" type="ORF">N791_13880</name>
</gene>
<dbReference type="AlphaFoldDB" id="A0A0A0MB67"/>
<protein>
    <recommendedName>
        <fullName evidence="4">Glycosyltransferase RgtA/B/C/D-like domain-containing protein</fullName>
    </recommendedName>
</protein>
<keyword evidence="1" id="KW-0472">Membrane</keyword>
<feature type="transmembrane region" description="Helical" evidence="1">
    <location>
        <begin position="370"/>
        <end position="389"/>
    </location>
</feature>
<evidence type="ECO:0008006" key="4">
    <source>
        <dbReference type="Google" id="ProtNLM"/>
    </source>
</evidence>
<keyword evidence="1" id="KW-0812">Transmembrane</keyword>
<feature type="transmembrane region" description="Helical" evidence="1">
    <location>
        <begin position="79"/>
        <end position="98"/>
    </location>
</feature>
<evidence type="ECO:0000313" key="2">
    <source>
        <dbReference type="EMBL" id="KGO99809.1"/>
    </source>
</evidence>
<feature type="transmembrane region" description="Helical" evidence="1">
    <location>
        <begin position="149"/>
        <end position="169"/>
    </location>
</feature>
<feature type="transmembrane region" description="Helical" evidence="1">
    <location>
        <begin position="176"/>
        <end position="193"/>
    </location>
</feature>
<name>A0A0A0MB67_9GAMM</name>
<dbReference type="Proteomes" id="UP000030003">
    <property type="component" value="Unassembled WGS sequence"/>
</dbReference>
<sequence length="411" mass="44464">MAAATAWALVIRPEPFSDWLYYWRAAEGSVAYERGGVLLFVLRGLQQISLPPHLAALVINSISALAILAVAYQANGRRLGLPLLLVFAYLLAITPYHAVVQLDLSSTALLCAGIWLLAANWPPERRAWAVGLSVVLMVFAVSSRPQFFLILMVFSALLGLAAAIAHAVAPPRRLKVAAAPLVLAAGALLGFALDSALRAEAGRSEAVRTNSAVTLYAGLLSSGTTPGTCGHWSPKATHDARADADLPLLEAVPARLRQQAPEYWLQVIRCKVRTIALPDAYALYWSLGAPEGSSEPADRSVNPHLQAAIPHLYGWEGRGYRVLLLLTYFFILATAIRNGRKGRWLEAALPLLWLASFWLVHAVFEVQARYFLPLFLVLPLMAAPGMGGLSGGRAERKAGQVLPDTGERMTR</sequence>
<proteinExistence type="predicted"/>
<accession>A0A0A0MB67</accession>
<dbReference type="EMBL" id="AVBH01000003">
    <property type="protein sequence ID" value="KGO99809.1"/>
    <property type="molecule type" value="Genomic_DNA"/>
</dbReference>
<reference evidence="2 3" key="1">
    <citation type="submission" date="2013-08" db="EMBL/GenBank/DDBJ databases">
        <title>Genomic analysis of Lysobacter defluvii.</title>
        <authorList>
            <person name="Wang Q."/>
            <person name="Wang G."/>
        </authorList>
    </citation>
    <scope>NUCLEOTIDE SEQUENCE [LARGE SCALE GENOMIC DNA]</scope>
    <source>
        <strain evidence="2 3">IMMIB APB-9</strain>
    </source>
</reference>
<dbReference type="STRING" id="1385515.GCA_000423325_02057"/>
<comment type="caution">
    <text evidence="2">The sequence shown here is derived from an EMBL/GenBank/DDBJ whole genome shotgun (WGS) entry which is preliminary data.</text>
</comment>
<feature type="transmembrane region" description="Helical" evidence="1">
    <location>
        <begin position="319"/>
        <end position="337"/>
    </location>
</feature>
<feature type="transmembrane region" description="Helical" evidence="1">
    <location>
        <begin position="54"/>
        <end position="72"/>
    </location>
</feature>
<evidence type="ECO:0000256" key="1">
    <source>
        <dbReference type="SAM" id="Phobius"/>
    </source>
</evidence>
<evidence type="ECO:0000313" key="3">
    <source>
        <dbReference type="Proteomes" id="UP000030003"/>
    </source>
</evidence>
<organism evidence="2 3">
    <name type="scientific">Lysobacter defluvii IMMIB APB-9 = DSM 18482</name>
    <dbReference type="NCBI Taxonomy" id="1385515"/>
    <lineage>
        <taxon>Bacteria</taxon>
        <taxon>Pseudomonadati</taxon>
        <taxon>Pseudomonadota</taxon>
        <taxon>Gammaproteobacteria</taxon>
        <taxon>Lysobacterales</taxon>
        <taxon>Lysobacteraceae</taxon>
        <taxon>Novilysobacter</taxon>
    </lineage>
</organism>
<feature type="transmembrane region" description="Helical" evidence="1">
    <location>
        <begin position="344"/>
        <end position="364"/>
    </location>
</feature>